<feature type="region of interest" description="Disordered" evidence="1">
    <location>
        <begin position="43"/>
        <end position="79"/>
    </location>
</feature>
<comment type="caution">
    <text evidence="2">The sequence shown here is derived from an EMBL/GenBank/DDBJ whole genome shotgun (WGS) entry which is preliminary data.</text>
</comment>
<dbReference type="Proteomes" id="UP001295684">
    <property type="component" value="Unassembled WGS sequence"/>
</dbReference>
<evidence type="ECO:0000256" key="1">
    <source>
        <dbReference type="SAM" id="MobiDB-lite"/>
    </source>
</evidence>
<accession>A0AAD1XWE4</accession>
<feature type="region of interest" description="Disordered" evidence="1">
    <location>
        <begin position="347"/>
        <end position="381"/>
    </location>
</feature>
<evidence type="ECO:0000313" key="3">
    <source>
        <dbReference type="Proteomes" id="UP001295684"/>
    </source>
</evidence>
<sequence>MEKSMMEGTPKQKVVQEKVLKEFRESGCDSNLTKYEKDKLKQLLKLGEKGPKRKTRKDMPTRNSMKHSYSRAPKSASPLLLNRGHQEHSESGDELYQEAEEYEDDDIDDHDSYENPDNIIENELENESYADSTPTAPTYDEQDLNNNGESLEDLGKFNLRELIYKMFLNIYNSEKENTERLRREIFPKITEETKLDDYITYAINNCMDHVKDELQIFIKKNLKLQRKKLEGPQKSMIKDSSFIPVDENIQKYNELIDKIIDFYELFKCSIEHIEAAWKEKLGHIDRLYDIFDYRHKKLFSVNIWQDREIREVIKLFFSQNYDYESYKKRTEDINTIEQELNENLQSIEQSEVKKTKKNKKNKNKNKKKKSKDPQPKEKESEKLYKIEDIDLLCSMIENYNTENKDRNKIKKKSPAPNKNTKEKKTAKTQDIQKESAKAKDPTPSPPPKKKEEELDPEEEAATCNSSCAPDEWKELEEFKKSCFASMKSKRKLLIKPNIPKEWIDHLKGILANLQSK</sequence>
<feature type="compositionally biased region" description="Basic residues" evidence="1">
    <location>
        <begin position="354"/>
        <end position="370"/>
    </location>
</feature>
<protein>
    <submittedName>
        <fullName evidence="2">Uncharacterized protein</fullName>
    </submittedName>
</protein>
<feature type="compositionally biased region" description="Basic and acidic residues" evidence="1">
    <location>
        <begin position="371"/>
        <end position="381"/>
    </location>
</feature>
<proteinExistence type="predicted"/>
<organism evidence="2 3">
    <name type="scientific">Euplotes crassus</name>
    <dbReference type="NCBI Taxonomy" id="5936"/>
    <lineage>
        <taxon>Eukaryota</taxon>
        <taxon>Sar</taxon>
        <taxon>Alveolata</taxon>
        <taxon>Ciliophora</taxon>
        <taxon>Intramacronucleata</taxon>
        <taxon>Spirotrichea</taxon>
        <taxon>Hypotrichia</taxon>
        <taxon>Euplotida</taxon>
        <taxon>Euplotidae</taxon>
        <taxon>Moneuplotes</taxon>
    </lineage>
</organism>
<name>A0AAD1XWE4_EUPCR</name>
<reference evidence="2" key="1">
    <citation type="submission" date="2023-07" db="EMBL/GenBank/DDBJ databases">
        <authorList>
            <consortium name="AG Swart"/>
            <person name="Singh M."/>
            <person name="Singh A."/>
            <person name="Seah K."/>
            <person name="Emmerich C."/>
        </authorList>
    </citation>
    <scope>NUCLEOTIDE SEQUENCE</scope>
    <source>
        <strain evidence="2">DP1</strain>
    </source>
</reference>
<gene>
    <name evidence="2" type="ORF">ECRASSUSDP1_LOCUS20905</name>
</gene>
<dbReference type="AlphaFoldDB" id="A0AAD1XWE4"/>
<feature type="region of interest" description="Disordered" evidence="1">
    <location>
        <begin position="404"/>
        <end position="466"/>
    </location>
</feature>
<dbReference type="EMBL" id="CAMPGE010021344">
    <property type="protein sequence ID" value="CAI2379495.1"/>
    <property type="molecule type" value="Genomic_DNA"/>
</dbReference>
<feature type="region of interest" description="Disordered" evidence="1">
    <location>
        <begin position="123"/>
        <end position="147"/>
    </location>
</feature>
<evidence type="ECO:0000313" key="2">
    <source>
        <dbReference type="EMBL" id="CAI2379495.1"/>
    </source>
</evidence>
<keyword evidence="3" id="KW-1185">Reference proteome</keyword>
<feature type="compositionally biased region" description="Basic and acidic residues" evidence="1">
    <location>
        <begin position="419"/>
        <end position="440"/>
    </location>
</feature>